<dbReference type="Gene3D" id="2.60.120.10">
    <property type="entry name" value="Jelly Rolls"/>
    <property type="match status" value="1"/>
</dbReference>
<name>A0ABS5NWS3_9BACI</name>
<accession>A0ABS5NWS3</accession>
<keyword evidence="3" id="KW-0010">Activator</keyword>
<evidence type="ECO:0000313" key="7">
    <source>
        <dbReference type="EMBL" id="MBS4193039.1"/>
    </source>
</evidence>
<evidence type="ECO:0000256" key="2">
    <source>
        <dbReference type="ARBA" id="ARBA00023125"/>
    </source>
</evidence>
<dbReference type="InterPro" id="IPR000595">
    <property type="entry name" value="cNMP-bd_dom"/>
</dbReference>
<keyword evidence="1" id="KW-0805">Transcription regulation</keyword>
<reference evidence="6 8" key="1">
    <citation type="submission" date="2021-05" db="EMBL/GenBank/DDBJ databases">
        <title>Novel Bacillus species.</title>
        <authorList>
            <person name="Liu G."/>
        </authorList>
    </citation>
    <scope>NUCLEOTIDE SEQUENCE [LARGE SCALE GENOMIC DNA]</scope>
    <source>
        <strain evidence="6 8">FJAT-49705</strain>
    </source>
</reference>
<dbReference type="PANTHER" id="PTHR24567">
    <property type="entry name" value="CRP FAMILY TRANSCRIPTIONAL REGULATORY PROTEIN"/>
    <property type="match status" value="1"/>
</dbReference>
<dbReference type="SUPFAM" id="SSF46785">
    <property type="entry name" value="Winged helix' DNA-binding domain"/>
    <property type="match status" value="1"/>
</dbReference>
<keyword evidence="2" id="KW-0238">DNA-binding</keyword>
<dbReference type="EMBL" id="JAGYPM010000004">
    <property type="protein sequence ID" value="MBS4192275.1"/>
    <property type="molecule type" value="Genomic_DNA"/>
</dbReference>
<evidence type="ECO:0000259" key="5">
    <source>
        <dbReference type="PROSITE" id="PS50042"/>
    </source>
</evidence>
<gene>
    <name evidence="6" type="ORF">KHA94_19100</name>
    <name evidence="7" type="ORF">KHA94_23295</name>
</gene>
<dbReference type="InterPro" id="IPR036388">
    <property type="entry name" value="WH-like_DNA-bd_sf"/>
</dbReference>
<dbReference type="PROSITE" id="PS50042">
    <property type="entry name" value="CNMP_BINDING_3"/>
    <property type="match status" value="1"/>
</dbReference>
<feature type="domain" description="Cyclic nucleotide-binding" evidence="5">
    <location>
        <begin position="28"/>
        <end position="130"/>
    </location>
</feature>
<dbReference type="SUPFAM" id="SSF51206">
    <property type="entry name" value="cAMP-binding domain-like"/>
    <property type="match status" value="1"/>
</dbReference>
<dbReference type="EMBL" id="JAGYPM010000008">
    <property type="protein sequence ID" value="MBS4193039.1"/>
    <property type="molecule type" value="Genomic_DNA"/>
</dbReference>
<proteinExistence type="predicted"/>
<dbReference type="InterPro" id="IPR012318">
    <property type="entry name" value="HTH_CRP"/>
</dbReference>
<dbReference type="InterPro" id="IPR014710">
    <property type="entry name" value="RmlC-like_jellyroll"/>
</dbReference>
<dbReference type="PANTHER" id="PTHR24567:SF28">
    <property type="entry name" value="LISTERIOLYSIN REGULATORY PROTEIN"/>
    <property type="match status" value="1"/>
</dbReference>
<dbReference type="InterPro" id="IPR036390">
    <property type="entry name" value="WH_DNA-bd_sf"/>
</dbReference>
<dbReference type="RefSeq" id="WP_213103702.1">
    <property type="nucleotide sequence ID" value="NZ_JAGYPM010000004.1"/>
</dbReference>
<evidence type="ECO:0000256" key="1">
    <source>
        <dbReference type="ARBA" id="ARBA00023015"/>
    </source>
</evidence>
<dbReference type="InterPro" id="IPR050397">
    <property type="entry name" value="Env_Response_Regulators"/>
</dbReference>
<evidence type="ECO:0000313" key="6">
    <source>
        <dbReference type="EMBL" id="MBS4192275.1"/>
    </source>
</evidence>
<dbReference type="Proteomes" id="UP000681027">
    <property type="component" value="Unassembled WGS sequence"/>
</dbReference>
<dbReference type="InterPro" id="IPR018490">
    <property type="entry name" value="cNMP-bd_dom_sf"/>
</dbReference>
<keyword evidence="4" id="KW-0804">Transcription</keyword>
<comment type="caution">
    <text evidence="6">The sequence shown here is derived from an EMBL/GenBank/DDBJ whole genome shotgun (WGS) entry which is preliminary data.</text>
</comment>
<sequence length="218" mass="25670">METNQLYPSDMTHLFKKQYVEEWMGRRKHYFKKGEQIYFPKKLTNEIYLLVDGTARMFHVHHHGKECVLGLLSQGDFIDLTSVFTDKSSNVFAMALTDVAAVQVRKQEIREQVMNTPELSMALLHYFSNKLHETVHILEQVAYEKVEERLMNMLRKLADPKEELDGWYPLPHFLTHKDIAGMIASTRETVTFLLNKYIQNGVIRQQQNRLWIHADPFT</sequence>
<evidence type="ECO:0000256" key="3">
    <source>
        <dbReference type="ARBA" id="ARBA00023159"/>
    </source>
</evidence>
<dbReference type="SMART" id="SM00100">
    <property type="entry name" value="cNMP"/>
    <property type="match status" value="1"/>
</dbReference>
<dbReference type="Pfam" id="PF00027">
    <property type="entry name" value="cNMP_binding"/>
    <property type="match status" value="1"/>
</dbReference>
<evidence type="ECO:0000313" key="8">
    <source>
        <dbReference type="Proteomes" id="UP000681027"/>
    </source>
</evidence>
<protein>
    <submittedName>
        <fullName evidence="6">Crp/Fnr family transcriptional regulator</fullName>
    </submittedName>
</protein>
<organism evidence="6 8">
    <name type="scientific">Cytobacillus citreus</name>
    <dbReference type="NCBI Taxonomy" id="2833586"/>
    <lineage>
        <taxon>Bacteria</taxon>
        <taxon>Bacillati</taxon>
        <taxon>Bacillota</taxon>
        <taxon>Bacilli</taxon>
        <taxon>Bacillales</taxon>
        <taxon>Bacillaceae</taxon>
        <taxon>Cytobacillus</taxon>
    </lineage>
</organism>
<evidence type="ECO:0000256" key="4">
    <source>
        <dbReference type="ARBA" id="ARBA00023163"/>
    </source>
</evidence>
<dbReference type="Pfam" id="PF13545">
    <property type="entry name" value="HTH_Crp_2"/>
    <property type="match status" value="1"/>
</dbReference>
<keyword evidence="8" id="KW-1185">Reference proteome</keyword>
<dbReference type="Gene3D" id="1.10.10.10">
    <property type="entry name" value="Winged helix-like DNA-binding domain superfamily/Winged helix DNA-binding domain"/>
    <property type="match status" value="1"/>
</dbReference>
<dbReference type="CDD" id="cd00038">
    <property type="entry name" value="CAP_ED"/>
    <property type="match status" value="1"/>
</dbReference>